<dbReference type="OrthoDB" id="9762726at2"/>
<evidence type="ECO:0000313" key="11">
    <source>
        <dbReference type="EMBL" id="TCS60554.1"/>
    </source>
</evidence>
<dbReference type="FunFam" id="3.40.50.300:FF:000006">
    <property type="entry name" value="DNA-binding transcriptional regulator NtrC"/>
    <property type="match status" value="1"/>
</dbReference>
<dbReference type="Gene3D" id="1.10.10.60">
    <property type="entry name" value="Homeodomain-like"/>
    <property type="match status" value="1"/>
</dbReference>
<dbReference type="InterPro" id="IPR002197">
    <property type="entry name" value="HTH_Fis"/>
</dbReference>
<evidence type="ECO:0000256" key="4">
    <source>
        <dbReference type="ARBA" id="ARBA00023015"/>
    </source>
</evidence>
<dbReference type="PANTHER" id="PTHR32071:SF81">
    <property type="entry name" value="PROPIONATE CATABOLISM OPERON REGULATORY PROTEIN"/>
    <property type="match status" value="1"/>
</dbReference>
<dbReference type="InterPro" id="IPR001789">
    <property type="entry name" value="Sig_transdc_resp-reg_receiver"/>
</dbReference>
<dbReference type="SUPFAM" id="SSF52172">
    <property type="entry name" value="CheY-like"/>
    <property type="match status" value="1"/>
</dbReference>
<protein>
    <submittedName>
        <fullName evidence="11">DNA-binding NtrC family response regulator</fullName>
    </submittedName>
</protein>
<dbReference type="CDD" id="cd00009">
    <property type="entry name" value="AAA"/>
    <property type="match status" value="1"/>
</dbReference>
<keyword evidence="8" id="KW-0597">Phosphoprotein</keyword>
<dbReference type="Pfam" id="PF02954">
    <property type="entry name" value="HTH_8"/>
    <property type="match status" value="1"/>
</dbReference>
<dbReference type="InterPro" id="IPR058031">
    <property type="entry name" value="AAA_lid_NorR"/>
</dbReference>
<dbReference type="InterPro" id="IPR003593">
    <property type="entry name" value="AAA+_ATPase"/>
</dbReference>
<evidence type="ECO:0000259" key="9">
    <source>
        <dbReference type="PROSITE" id="PS50045"/>
    </source>
</evidence>
<dbReference type="GO" id="GO:0006355">
    <property type="term" value="P:regulation of DNA-templated transcription"/>
    <property type="evidence" value="ECO:0007669"/>
    <property type="project" value="InterPro"/>
</dbReference>
<evidence type="ECO:0000256" key="5">
    <source>
        <dbReference type="ARBA" id="ARBA00023125"/>
    </source>
</evidence>
<dbReference type="InterPro" id="IPR009057">
    <property type="entry name" value="Homeodomain-like_sf"/>
</dbReference>
<dbReference type="GO" id="GO:0000160">
    <property type="term" value="P:phosphorelay signal transduction system"/>
    <property type="evidence" value="ECO:0007669"/>
    <property type="project" value="UniProtKB-KW"/>
</dbReference>
<organism evidence="11 12">
    <name type="scientific">Varunaivibrio sulfuroxidans</name>
    <dbReference type="NCBI Taxonomy" id="1773489"/>
    <lineage>
        <taxon>Bacteria</taxon>
        <taxon>Pseudomonadati</taxon>
        <taxon>Pseudomonadota</taxon>
        <taxon>Alphaproteobacteria</taxon>
        <taxon>Rhodospirillales</taxon>
        <taxon>Magnetovibrionaceae</taxon>
        <taxon>Varunaivibrio</taxon>
    </lineage>
</organism>
<dbReference type="InterPro" id="IPR025662">
    <property type="entry name" value="Sigma_54_int_dom_ATP-bd_1"/>
</dbReference>
<dbReference type="Gene3D" id="3.40.50.300">
    <property type="entry name" value="P-loop containing nucleotide triphosphate hydrolases"/>
    <property type="match status" value="1"/>
</dbReference>
<dbReference type="SUPFAM" id="SSF46689">
    <property type="entry name" value="Homeodomain-like"/>
    <property type="match status" value="1"/>
</dbReference>
<dbReference type="InterPro" id="IPR025944">
    <property type="entry name" value="Sigma_54_int_dom_CS"/>
</dbReference>
<evidence type="ECO:0000256" key="2">
    <source>
        <dbReference type="ARBA" id="ARBA00022840"/>
    </source>
</evidence>
<dbReference type="Proteomes" id="UP000295304">
    <property type="component" value="Unassembled WGS sequence"/>
</dbReference>
<dbReference type="PROSITE" id="PS00688">
    <property type="entry name" value="SIGMA54_INTERACT_3"/>
    <property type="match status" value="1"/>
</dbReference>
<keyword evidence="7" id="KW-0804">Transcription</keyword>
<comment type="caution">
    <text evidence="11">The sequence shown here is derived from an EMBL/GenBank/DDBJ whole genome shotgun (WGS) entry which is preliminary data.</text>
</comment>
<dbReference type="Pfam" id="PF25601">
    <property type="entry name" value="AAA_lid_14"/>
    <property type="match status" value="1"/>
</dbReference>
<dbReference type="AlphaFoldDB" id="A0A4R3J5M3"/>
<keyword evidence="4" id="KW-0805">Transcription regulation</keyword>
<dbReference type="PROSITE" id="PS00675">
    <property type="entry name" value="SIGMA54_INTERACT_1"/>
    <property type="match status" value="1"/>
</dbReference>
<keyword evidence="5 11" id="KW-0238">DNA-binding</keyword>
<dbReference type="RefSeq" id="WP_132939868.1">
    <property type="nucleotide sequence ID" value="NZ_CP119676.1"/>
</dbReference>
<keyword evidence="12" id="KW-1185">Reference proteome</keyword>
<dbReference type="GO" id="GO:0043565">
    <property type="term" value="F:sequence-specific DNA binding"/>
    <property type="evidence" value="ECO:0007669"/>
    <property type="project" value="InterPro"/>
</dbReference>
<dbReference type="Pfam" id="PF00072">
    <property type="entry name" value="Response_reg"/>
    <property type="match status" value="1"/>
</dbReference>
<evidence type="ECO:0000256" key="8">
    <source>
        <dbReference type="PROSITE-ProRule" id="PRU00169"/>
    </source>
</evidence>
<dbReference type="PROSITE" id="PS50045">
    <property type="entry name" value="SIGMA54_INTERACT_4"/>
    <property type="match status" value="1"/>
</dbReference>
<keyword evidence="3" id="KW-0902">Two-component regulatory system</keyword>
<evidence type="ECO:0000256" key="7">
    <source>
        <dbReference type="ARBA" id="ARBA00023163"/>
    </source>
</evidence>
<dbReference type="PROSITE" id="PS50110">
    <property type="entry name" value="RESPONSE_REGULATORY"/>
    <property type="match status" value="1"/>
</dbReference>
<keyword evidence="2" id="KW-0067">ATP-binding</keyword>
<sequence>MTCRICLIEDDEIIGEALTERLEVEGMACDWFKEGLSAIQALKQRKYCLAVSDINLPDMTGEALFTALQDKGIGLPPFLFITGFGSIDQAVRLLKMGAEDYLTKPFDVAELIEKVRGRCRYVALGAPGAPRLGVSAEMKTIEAALSKLSESASTVLITGESGVGKEYVARALHQDHEAGTTLPFVAVNCGAIPEQLLEAELFGHEKGAFTGAVREKRGLFEQAHGGTLFLDEIGDMPLAMQVKLLRAIQERRIQRVGSERGIDVDIRLICATHRDLDQMVRDGEFREDLFYRINVVNIQIPPLRERKDDILWYARDFLRQFAGQKDDRPFTLHSKAEQAMLSYPWPGNIRELRNCIERACVLSPSSVITPEFLFGESWRATLARMSDLGGETLAEYITQCERDYVRQALAENENRIGDTAATLGISRKTLWDKMRKLGLKDET</sequence>
<gene>
    <name evidence="11" type="ORF">EDD55_11028</name>
</gene>
<dbReference type="SMART" id="SM00382">
    <property type="entry name" value="AAA"/>
    <property type="match status" value="1"/>
</dbReference>
<accession>A0A4R3J5M3</accession>
<feature type="modified residue" description="4-aspartylphosphate" evidence="8">
    <location>
        <position position="53"/>
    </location>
</feature>
<feature type="domain" description="Response regulatory" evidence="10">
    <location>
        <begin position="4"/>
        <end position="119"/>
    </location>
</feature>
<dbReference type="PANTHER" id="PTHR32071">
    <property type="entry name" value="TRANSCRIPTIONAL REGULATORY PROTEIN"/>
    <property type="match status" value="1"/>
</dbReference>
<dbReference type="InterPro" id="IPR011006">
    <property type="entry name" value="CheY-like_superfamily"/>
</dbReference>
<dbReference type="GO" id="GO:0005524">
    <property type="term" value="F:ATP binding"/>
    <property type="evidence" value="ECO:0007669"/>
    <property type="project" value="UniProtKB-KW"/>
</dbReference>
<reference evidence="11 12" key="1">
    <citation type="submission" date="2019-03" db="EMBL/GenBank/DDBJ databases">
        <title>Genomic Encyclopedia of Type Strains, Phase IV (KMG-IV): sequencing the most valuable type-strain genomes for metagenomic binning, comparative biology and taxonomic classification.</title>
        <authorList>
            <person name="Goeker M."/>
        </authorList>
    </citation>
    <scope>NUCLEOTIDE SEQUENCE [LARGE SCALE GENOMIC DNA]</scope>
    <source>
        <strain evidence="11 12">DSM 101688</strain>
    </source>
</reference>
<dbReference type="InterPro" id="IPR002078">
    <property type="entry name" value="Sigma_54_int"/>
</dbReference>
<evidence type="ECO:0000256" key="1">
    <source>
        <dbReference type="ARBA" id="ARBA00022741"/>
    </source>
</evidence>
<dbReference type="SUPFAM" id="SSF52540">
    <property type="entry name" value="P-loop containing nucleoside triphosphate hydrolases"/>
    <property type="match status" value="1"/>
</dbReference>
<dbReference type="SMART" id="SM00448">
    <property type="entry name" value="REC"/>
    <property type="match status" value="1"/>
</dbReference>
<dbReference type="InterPro" id="IPR027417">
    <property type="entry name" value="P-loop_NTPase"/>
</dbReference>
<evidence type="ECO:0000259" key="10">
    <source>
        <dbReference type="PROSITE" id="PS50110"/>
    </source>
</evidence>
<dbReference type="EMBL" id="SLZW01000010">
    <property type="protein sequence ID" value="TCS60554.1"/>
    <property type="molecule type" value="Genomic_DNA"/>
</dbReference>
<feature type="domain" description="Sigma-54 factor interaction" evidence="9">
    <location>
        <begin position="131"/>
        <end position="361"/>
    </location>
</feature>
<name>A0A4R3J5M3_9PROT</name>
<proteinExistence type="predicted"/>
<keyword evidence="1" id="KW-0547">Nucleotide-binding</keyword>
<evidence type="ECO:0000256" key="3">
    <source>
        <dbReference type="ARBA" id="ARBA00023012"/>
    </source>
</evidence>
<dbReference type="PROSITE" id="PS00676">
    <property type="entry name" value="SIGMA54_INTERACT_2"/>
    <property type="match status" value="1"/>
</dbReference>
<dbReference type="Gene3D" id="1.10.8.60">
    <property type="match status" value="1"/>
</dbReference>
<dbReference type="Gene3D" id="3.40.50.2300">
    <property type="match status" value="1"/>
</dbReference>
<dbReference type="Pfam" id="PF00158">
    <property type="entry name" value="Sigma54_activat"/>
    <property type="match status" value="1"/>
</dbReference>
<keyword evidence="6" id="KW-0010">Activator</keyword>
<evidence type="ECO:0000313" key="12">
    <source>
        <dbReference type="Proteomes" id="UP000295304"/>
    </source>
</evidence>
<evidence type="ECO:0000256" key="6">
    <source>
        <dbReference type="ARBA" id="ARBA00023159"/>
    </source>
</evidence>
<dbReference type="InterPro" id="IPR025943">
    <property type="entry name" value="Sigma_54_int_dom_ATP-bd_2"/>
</dbReference>